<dbReference type="Pfam" id="PF00557">
    <property type="entry name" value="Peptidase_M24"/>
    <property type="match status" value="1"/>
</dbReference>
<dbReference type="AlphaFoldDB" id="A0A423U8U6"/>
<evidence type="ECO:0000313" key="3">
    <source>
        <dbReference type="EMBL" id="ROT85123.1"/>
    </source>
</evidence>
<dbReference type="InterPro" id="IPR036005">
    <property type="entry name" value="Creatinase/aminopeptidase-like"/>
</dbReference>
<dbReference type="EMBL" id="QCYY01000443">
    <property type="protein sequence ID" value="ROT85123.1"/>
    <property type="molecule type" value="Genomic_DNA"/>
</dbReference>
<reference evidence="3 4" key="2">
    <citation type="submission" date="2019-01" db="EMBL/GenBank/DDBJ databases">
        <title>The decoding of complex shrimp genome reveals the adaptation for benthos swimmer, frequently molting mechanism and breeding impact on genome.</title>
        <authorList>
            <person name="Sun Y."/>
            <person name="Gao Y."/>
            <person name="Yu Y."/>
        </authorList>
    </citation>
    <scope>NUCLEOTIDE SEQUENCE [LARGE SCALE GENOMIC DNA]</scope>
    <source>
        <tissue evidence="3">Muscle</tissue>
    </source>
</reference>
<name>A0A423U8U6_PENVA</name>
<reference evidence="3 4" key="1">
    <citation type="submission" date="2018-04" db="EMBL/GenBank/DDBJ databases">
        <authorList>
            <person name="Zhang X."/>
            <person name="Yuan J."/>
            <person name="Li F."/>
            <person name="Xiang J."/>
        </authorList>
    </citation>
    <scope>NUCLEOTIDE SEQUENCE [LARGE SCALE GENOMIC DNA]</scope>
    <source>
        <tissue evidence="3">Muscle</tissue>
    </source>
</reference>
<accession>A0A423U8U6</accession>
<evidence type="ECO:0000256" key="1">
    <source>
        <dbReference type="ARBA" id="ARBA00007319"/>
    </source>
</evidence>
<dbReference type="InterPro" id="IPR000994">
    <property type="entry name" value="Pept_M24"/>
</dbReference>
<comment type="caution">
    <text evidence="3">The sequence shown here is derived from an EMBL/GenBank/DDBJ whole genome shotgun (WGS) entry which is preliminary data.</text>
</comment>
<dbReference type="SUPFAM" id="SSF55920">
    <property type="entry name" value="Creatinase/aminopeptidase"/>
    <property type="match status" value="1"/>
</dbReference>
<dbReference type="PANTHER" id="PTHR10804">
    <property type="entry name" value="PROTEASE FAMILY M24 METHIONYL AMINOPEPTIDASE, AMINOPEPTIDASE P"/>
    <property type="match status" value="1"/>
</dbReference>
<organism evidence="3 4">
    <name type="scientific">Penaeus vannamei</name>
    <name type="common">Whiteleg shrimp</name>
    <name type="synonym">Litopenaeus vannamei</name>
    <dbReference type="NCBI Taxonomy" id="6689"/>
    <lineage>
        <taxon>Eukaryota</taxon>
        <taxon>Metazoa</taxon>
        <taxon>Ecdysozoa</taxon>
        <taxon>Arthropoda</taxon>
        <taxon>Crustacea</taxon>
        <taxon>Multicrustacea</taxon>
        <taxon>Malacostraca</taxon>
        <taxon>Eumalacostraca</taxon>
        <taxon>Eucarida</taxon>
        <taxon>Decapoda</taxon>
        <taxon>Dendrobranchiata</taxon>
        <taxon>Penaeoidea</taxon>
        <taxon>Penaeidae</taxon>
        <taxon>Penaeus</taxon>
    </lineage>
</organism>
<gene>
    <name evidence="3" type="ORF">C7M84_021271</name>
</gene>
<dbReference type="InterPro" id="IPR047113">
    <property type="entry name" value="PA2G4/ARX1"/>
</dbReference>
<dbReference type="OrthoDB" id="5876363at2759"/>
<sequence>MGDNEEHTIAEDFVVTKYKMAGEIVNRTLKKLVEMCVPDASVRGICVEGDKMLMEECNKVFKKEKTMKKGLAFPVCVSVNNCINHYSPLFSDKDSTLKNGDMVKIDMGAHLDGLIAVVGHTVVVGASKESKVTGRKADAILAAYYSSEAALRLVKPGNQNFAVTVPSQRLARPLSVNRWKACCLSSFNSGRIDGEKTIIQNPTEAQRKK</sequence>
<comment type="similarity">
    <text evidence="1">Belongs to the peptidase M24 family.</text>
</comment>
<feature type="domain" description="Peptidase M24" evidence="2">
    <location>
        <begin position="17"/>
        <end position="159"/>
    </location>
</feature>
<proteinExistence type="inferred from homology"/>
<dbReference type="CDD" id="cd01089">
    <property type="entry name" value="PA2G4-like"/>
    <property type="match status" value="1"/>
</dbReference>
<dbReference type="STRING" id="6689.A0A423U8U6"/>
<keyword evidence="4" id="KW-1185">Reference proteome</keyword>
<dbReference type="Proteomes" id="UP000283509">
    <property type="component" value="Unassembled WGS sequence"/>
</dbReference>
<dbReference type="PANTHER" id="PTHR10804:SF11">
    <property type="entry name" value="PROLIFERATION-ASSOCIATED PROTEIN 2G4"/>
    <property type="match status" value="1"/>
</dbReference>
<protein>
    <submittedName>
        <fullName evidence="3">Putative proliferation-associated protein 2G4</fullName>
    </submittedName>
</protein>
<dbReference type="Gene3D" id="3.90.230.10">
    <property type="entry name" value="Creatinase/methionine aminopeptidase superfamily"/>
    <property type="match status" value="1"/>
</dbReference>
<evidence type="ECO:0000313" key="4">
    <source>
        <dbReference type="Proteomes" id="UP000283509"/>
    </source>
</evidence>
<evidence type="ECO:0000259" key="2">
    <source>
        <dbReference type="Pfam" id="PF00557"/>
    </source>
</evidence>